<sequence>HARAGSGWTDRSITSRLGTGYSHIEETPSPSSSHFLPSIFRPRTRPRAITDGTVRLPNEQQQHARNPPATSNSNGKSRSDSMAISGAPLPVPTSFDTSRPSEQRSNELLPSGQPRWGDLQEESATPTGKYRPLRKSGGQRHWDEMQYPHTMSRDRFSELPPLPNTRLPPTRRSGASSHGISIWRAPSFVESLDTLFKSR</sequence>
<dbReference type="OrthoDB" id="4153178at2759"/>
<evidence type="ECO:0000313" key="2">
    <source>
        <dbReference type="EMBL" id="KAF2722149.1"/>
    </source>
</evidence>
<feature type="non-terminal residue" evidence="2">
    <location>
        <position position="199"/>
    </location>
</feature>
<keyword evidence="3" id="KW-1185">Reference proteome</keyword>
<evidence type="ECO:0000313" key="3">
    <source>
        <dbReference type="Proteomes" id="UP000799441"/>
    </source>
</evidence>
<feature type="compositionally biased region" description="Polar residues" evidence="1">
    <location>
        <begin position="58"/>
        <end position="82"/>
    </location>
</feature>
<evidence type="ECO:0000256" key="1">
    <source>
        <dbReference type="SAM" id="MobiDB-lite"/>
    </source>
</evidence>
<name>A0A9P4QC81_9PEZI</name>
<organism evidence="2 3">
    <name type="scientific">Polychaeton citri CBS 116435</name>
    <dbReference type="NCBI Taxonomy" id="1314669"/>
    <lineage>
        <taxon>Eukaryota</taxon>
        <taxon>Fungi</taxon>
        <taxon>Dikarya</taxon>
        <taxon>Ascomycota</taxon>
        <taxon>Pezizomycotina</taxon>
        <taxon>Dothideomycetes</taxon>
        <taxon>Dothideomycetidae</taxon>
        <taxon>Capnodiales</taxon>
        <taxon>Capnodiaceae</taxon>
        <taxon>Polychaeton</taxon>
    </lineage>
</organism>
<dbReference type="EMBL" id="MU003785">
    <property type="protein sequence ID" value="KAF2722149.1"/>
    <property type="molecule type" value="Genomic_DNA"/>
</dbReference>
<accession>A0A9P4QC81</accession>
<feature type="region of interest" description="Disordered" evidence="1">
    <location>
        <begin position="1"/>
        <end position="180"/>
    </location>
</feature>
<reference evidence="2" key="1">
    <citation type="journal article" date="2020" name="Stud. Mycol.">
        <title>101 Dothideomycetes genomes: a test case for predicting lifestyles and emergence of pathogens.</title>
        <authorList>
            <person name="Haridas S."/>
            <person name="Albert R."/>
            <person name="Binder M."/>
            <person name="Bloem J."/>
            <person name="Labutti K."/>
            <person name="Salamov A."/>
            <person name="Andreopoulos B."/>
            <person name="Baker S."/>
            <person name="Barry K."/>
            <person name="Bills G."/>
            <person name="Bluhm B."/>
            <person name="Cannon C."/>
            <person name="Castanera R."/>
            <person name="Culley D."/>
            <person name="Daum C."/>
            <person name="Ezra D."/>
            <person name="Gonzalez J."/>
            <person name="Henrissat B."/>
            <person name="Kuo A."/>
            <person name="Liang C."/>
            <person name="Lipzen A."/>
            <person name="Lutzoni F."/>
            <person name="Magnuson J."/>
            <person name="Mondo S."/>
            <person name="Nolan M."/>
            <person name="Ohm R."/>
            <person name="Pangilinan J."/>
            <person name="Park H.-J."/>
            <person name="Ramirez L."/>
            <person name="Alfaro M."/>
            <person name="Sun H."/>
            <person name="Tritt A."/>
            <person name="Yoshinaga Y."/>
            <person name="Zwiers L.-H."/>
            <person name="Turgeon B."/>
            <person name="Goodwin S."/>
            <person name="Spatafora J."/>
            <person name="Crous P."/>
            <person name="Grigoriev I."/>
        </authorList>
    </citation>
    <scope>NUCLEOTIDE SEQUENCE</scope>
    <source>
        <strain evidence="2">CBS 116435</strain>
    </source>
</reference>
<gene>
    <name evidence="2" type="ORF">K431DRAFT_200319</name>
</gene>
<feature type="non-terminal residue" evidence="2">
    <location>
        <position position="1"/>
    </location>
</feature>
<dbReference type="Proteomes" id="UP000799441">
    <property type="component" value="Unassembled WGS sequence"/>
</dbReference>
<dbReference type="AlphaFoldDB" id="A0A9P4QC81"/>
<protein>
    <submittedName>
        <fullName evidence="2">Uncharacterized protein</fullName>
    </submittedName>
</protein>
<comment type="caution">
    <text evidence="2">The sequence shown here is derived from an EMBL/GenBank/DDBJ whole genome shotgun (WGS) entry which is preliminary data.</text>
</comment>
<feature type="compositionally biased region" description="Basic and acidic residues" evidence="1">
    <location>
        <begin position="140"/>
        <end position="157"/>
    </location>
</feature>
<proteinExistence type="predicted"/>